<dbReference type="EMBL" id="QNBE01000104">
    <property type="protein sequence ID" value="RKX69135.1"/>
    <property type="molecule type" value="Genomic_DNA"/>
</dbReference>
<dbReference type="Pfam" id="PF13860">
    <property type="entry name" value="FlgD_ig"/>
    <property type="match status" value="1"/>
</dbReference>
<dbReference type="InterPro" id="IPR002931">
    <property type="entry name" value="Transglutaminase-like"/>
</dbReference>
<evidence type="ECO:0000313" key="4">
    <source>
        <dbReference type="Proteomes" id="UP000268469"/>
    </source>
</evidence>
<dbReference type="InterPro" id="IPR025965">
    <property type="entry name" value="FlgD/Vpr_Ig-like"/>
</dbReference>
<evidence type="ECO:0000259" key="2">
    <source>
        <dbReference type="Pfam" id="PF13860"/>
    </source>
</evidence>
<dbReference type="AlphaFoldDB" id="A0A660SEC3"/>
<gene>
    <name evidence="3" type="ORF">DRP53_09125</name>
</gene>
<evidence type="ECO:0000259" key="1">
    <source>
        <dbReference type="Pfam" id="PF01841"/>
    </source>
</evidence>
<organism evidence="3 4">
    <name type="scientific">candidate division WOR-3 bacterium</name>
    <dbReference type="NCBI Taxonomy" id="2052148"/>
    <lineage>
        <taxon>Bacteria</taxon>
        <taxon>Bacteria division WOR-3</taxon>
    </lineage>
</organism>
<feature type="domain" description="FlgD/Vpr Ig-like" evidence="2">
    <location>
        <begin position="605"/>
        <end position="657"/>
    </location>
</feature>
<name>A0A660SEC3_UNCW3</name>
<proteinExistence type="predicted"/>
<protein>
    <recommendedName>
        <fullName evidence="5">FlgD Ig-like domain-containing protein</fullName>
    </recommendedName>
</protein>
<accession>A0A660SEC3</accession>
<dbReference type="NCBIfam" id="TIGR04183">
    <property type="entry name" value="Por_Secre_tail"/>
    <property type="match status" value="1"/>
</dbReference>
<dbReference type="InterPro" id="IPR038765">
    <property type="entry name" value="Papain-like_cys_pep_sf"/>
</dbReference>
<dbReference type="SUPFAM" id="SSF54001">
    <property type="entry name" value="Cysteine proteinases"/>
    <property type="match status" value="1"/>
</dbReference>
<evidence type="ECO:0008006" key="5">
    <source>
        <dbReference type="Google" id="ProtNLM"/>
    </source>
</evidence>
<dbReference type="Proteomes" id="UP000268469">
    <property type="component" value="Unassembled WGS sequence"/>
</dbReference>
<dbReference type="Pfam" id="PF01841">
    <property type="entry name" value="Transglut_core"/>
    <property type="match status" value="1"/>
</dbReference>
<dbReference type="Gene3D" id="2.60.40.4070">
    <property type="match status" value="1"/>
</dbReference>
<dbReference type="Gene3D" id="3.10.620.30">
    <property type="match status" value="1"/>
</dbReference>
<feature type="domain" description="Transglutaminase-like" evidence="1">
    <location>
        <begin position="244"/>
        <end position="322"/>
    </location>
</feature>
<evidence type="ECO:0000313" key="3">
    <source>
        <dbReference type="EMBL" id="RKX69135.1"/>
    </source>
</evidence>
<comment type="caution">
    <text evidence="3">The sequence shown here is derived from an EMBL/GenBank/DDBJ whole genome shotgun (WGS) entry which is preliminary data.</text>
</comment>
<reference evidence="3 4" key="1">
    <citation type="submission" date="2018-06" db="EMBL/GenBank/DDBJ databases">
        <title>Extensive metabolic versatility and redundancy in microbially diverse, dynamic hydrothermal sediments.</title>
        <authorList>
            <person name="Dombrowski N."/>
            <person name="Teske A."/>
            <person name="Baker B.J."/>
        </authorList>
    </citation>
    <scope>NUCLEOTIDE SEQUENCE [LARGE SCALE GENOMIC DNA]</scope>
    <source>
        <strain evidence="3">B36_G15</strain>
    </source>
</reference>
<dbReference type="InterPro" id="IPR026444">
    <property type="entry name" value="Secre_tail"/>
</dbReference>
<sequence>MEVVMSLVVILIISGWELVDSIKINYRIRAGENSYFYLDTGGDSLIPSLPDQGLTELAGQAVAKAPDWLKVELADNLSRCSNSVQDTVAKVILNTSHPYVDEVCFAAAHLAPQTLSNTYFDPELLLFNAQVLYANDDSLEYVEILDFPDSSTTKYFVAESSASGIDTFEVQLPKDIYYWFIVHPKLHKELPAYIDPNTGNPSPTGYFWRDFLFNHADPGYPLLVDSLKGWKTLWNNRRNNIDNGAVGRVTGWIKTVMEFQSYPHHDQPVRIYRLHKGTCSVHSYLTAGTARACLIPATVTVAYRNNHKWNEFYDRRWIQWEPVNVFMDDTTTYEKWSTIGQFRGIFNWRGDGKIWTVTRKYTRHCTLTVDVEDKNGIPIDGARVIIDGPGFPGPRVTIGWTGEDGRCQFILGDSVSWFTAQVLTEIGGLPPTRVIENSQPGMHYHWTATIDGEMPKLKISPESAPPGTLYKFEISLKAPSEFLYGTNPDDGCRFGDRQESGRLDLFICDSADFEQYLSGNPFHAVLIGEDVQSLDTSFILGTPDRWHLVISNEEHVVLTEVSELMVKLYKFAPGVEEEPPEISPTVLEPIHPNPFKPGLKIGFTIGREKVNLSVYDISGRLIRKLVDGGLEPGRHSITWDGRNDHGRPVSSGIYFLTLRTPEKTIIKKGVLIR</sequence>